<protein>
    <recommendedName>
        <fullName evidence="1">Reverse transcriptase domain-containing protein</fullName>
    </recommendedName>
</protein>
<dbReference type="InterPro" id="IPR043128">
    <property type="entry name" value="Rev_trsase/Diguanyl_cyclase"/>
</dbReference>
<dbReference type="Pfam" id="PF00078">
    <property type="entry name" value="RVT_1"/>
    <property type="match status" value="1"/>
</dbReference>
<keyword evidence="3" id="KW-1185">Reference proteome</keyword>
<dbReference type="InterPro" id="IPR043502">
    <property type="entry name" value="DNA/RNA_pol_sf"/>
</dbReference>
<dbReference type="Gene3D" id="3.10.10.10">
    <property type="entry name" value="HIV Type 1 Reverse Transcriptase, subunit A, domain 1"/>
    <property type="match status" value="1"/>
</dbReference>
<gene>
    <name evidence="2" type="ORF">PR048_016466</name>
</gene>
<evidence type="ECO:0000259" key="1">
    <source>
        <dbReference type="Pfam" id="PF00078"/>
    </source>
</evidence>
<dbReference type="Proteomes" id="UP001159363">
    <property type="component" value="Chromosome 4"/>
</dbReference>
<dbReference type="PANTHER" id="PTHR37984">
    <property type="entry name" value="PROTEIN CBG26694"/>
    <property type="match status" value="1"/>
</dbReference>
<accession>A0ABQ9HJW1</accession>
<feature type="domain" description="Reverse transcriptase" evidence="1">
    <location>
        <begin position="60"/>
        <end position="147"/>
    </location>
</feature>
<dbReference type="PANTHER" id="PTHR37984:SF5">
    <property type="entry name" value="PROTEIN NYNRIN-LIKE"/>
    <property type="match status" value="1"/>
</dbReference>
<dbReference type="SUPFAM" id="SSF56672">
    <property type="entry name" value="DNA/RNA polymerases"/>
    <property type="match status" value="1"/>
</dbReference>
<dbReference type="InterPro" id="IPR000477">
    <property type="entry name" value="RT_dom"/>
</dbReference>
<reference evidence="2 3" key="1">
    <citation type="submission" date="2023-02" db="EMBL/GenBank/DDBJ databases">
        <title>LHISI_Scaffold_Assembly.</title>
        <authorList>
            <person name="Stuart O.P."/>
            <person name="Cleave R."/>
            <person name="Magrath M.J.L."/>
            <person name="Mikheyev A.S."/>
        </authorList>
    </citation>
    <scope>NUCLEOTIDE SEQUENCE [LARGE SCALE GENOMIC DNA]</scope>
    <source>
        <strain evidence="2">Daus_M_001</strain>
        <tissue evidence="2">Leg muscle</tissue>
    </source>
</reference>
<evidence type="ECO:0000313" key="2">
    <source>
        <dbReference type="EMBL" id="KAJ8884609.1"/>
    </source>
</evidence>
<proteinExistence type="predicted"/>
<organism evidence="2 3">
    <name type="scientific">Dryococelus australis</name>
    <dbReference type="NCBI Taxonomy" id="614101"/>
    <lineage>
        <taxon>Eukaryota</taxon>
        <taxon>Metazoa</taxon>
        <taxon>Ecdysozoa</taxon>
        <taxon>Arthropoda</taxon>
        <taxon>Hexapoda</taxon>
        <taxon>Insecta</taxon>
        <taxon>Pterygota</taxon>
        <taxon>Neoptera</taxon>
        <taxon>Polyneoptera</taxon>
        <taxon>Phasmatodea</taxon>
        <taxon>Verophasmatodea</taxon>
        <taxon>Anareolatae</taxon>
        <taxon>Phasmatidae</taxon>
        <taxon>Eurycanthinae</taxon>
        <taxon>Dryococelus</taxon>
    </lineage>
</organism>
<sequence>MKKVDAELDTLEAEGVLTKVETSDWGSPLIVIPKSDGGVHLCVDYKVVDEQSNQIQTISPHRGTYRLHLLSFGIKTTPPEFNTIIDQILHDIPKTVSYFDIIVHGSTREECQPNLIACLGQLQKFDLHLNQQKCSLFQDQIEYLCHVIEFYKI</sequence>
<comment type="caution">
    <text evidence="2">The sequence shown here is derived from an EMBL/GenBank/DDBJ whole genome shotgun (WGS) entry which is preliminary data.</text>
</comment>
<name>A0ABQ9HJW1_9NEOP</name>
<evidence type="ECO:0000313" key="3">
    <source>
        <dbReference type="Proteomes" id="UP001159363"/>
    </source>
</evidence>
<dbReference type="InterPro" id="IPR050951">
    <property type="entry name" value="Retrovirus_Pol_polyprotein"/>
</dbReference>
<dbReference type="EMBL" id="JARBHB010000005">
    <property type="protein sequence ID" value="KAJ8884609.1"/>
    <property type="molecule type" value="Genomic_DNA"/>
</dbReference>
<dbReference type="Gene3D" id="3.30.70.270">
    <property type="match status" value="1"/>
</dbReference>